<reference evidence="7" key="1">
    <citation type="journal article" date="2020" name="Int. J. Syst. Evol. Microbiol.">
        <title>Alteromonas alba sp. nov., a marine bacterium isolated from the seawater of the West Pacific Ocean.</title>
        <authorList>
            <person name="Sun C."/>
            <person name="Wu Y.-H."/>
            <person name="Xamxidin M."/>
            <person name="Cheng H."/>
            <person name="Xu X.-W."/>
        </authorList>
    </citation>
    <scope>NUCLEOTIDE SEQUENCE [LARGE SCALE GENOMIC DNA]</scope>
    <source>
        <strain evidence="7">190</strain>
    </source>
</reference>
<keyword evidence="1" id="KW-0328">Glycosyltransferase</keyword>
<evidence type="ECO:0000259" key="4">
    <source>
        <dbReference type="Pfam" id="PF00591"/>
    </source>
</evidence>
<dbReference type="InterPro" id="IPR035902">
    <property type="entry name" value="Nuc_phospho_transferase"/>
</dbReference>
<feature type="domain" description="Glycosyl transferase family 3" evidence="4">
    <location>
        <begin position="101"/>
        <end position="260"/>
    </location>
</feature>
<proteinExistence type="predicted"/>
<evidence type="ECO:0000256" key="3">
    <source>
        <dbReference type="ARBA" id="ARBA00022822"/>
    </source>
</evidence>
<dbReference type="GO" id="GO:0005829">
    <property type="term" value="C:cytosol"/>
    <property type="evidence" value="ECO:0007669"/>
    <property type="project" value="TreeGrafter"/>
</dbReference>
<dbReference type="InterPro" id="IPR017459">
    <property type="entry name" value="Glycosyl_Trfase_fam3_N_dom"/>
</dbReference>
<feature type="domain" description="Glycosyl transferase family 3 N-terminal" evidence="5">
    <location>
        <begin position="8"/>
        <end position="72"/>
    </location>
</feature>
<dbReference type="Gene3D" id="3.40.1030.10">
    <property type="entry name" value="Nucleoside phosphorylase/phosphoribosyltransferase catalytic domain"/>
    <property type="match status" value="1"/>
</dbReference>
<dbReference type="Gene3D" id="1.20.970.10">
    <property type="entry name" value="Transferase, Pyrimidine Nucleoside Phosphorylase, Chain C"/>
    <property type="match status" value="1"/>
</dbReference>
<dbReference type="Pfam" id="PF02885">
    <property type="entry name" value="Glycos_trans_3N"/>
    <property type="match status" value="1"/>
</dbReference>
<dbReference type="PANTHER" id="PTHR43285:SF2">
    <property type="entry name" value="ANTHRANILATE PHOSPHORIBOSYLTRANSFERASE"/>
    <property type="match status" value="1"/>
</dbReference>
<dbReference type="InterPro" id="IPR036320">
    <property type="entry name" value="Glycosyl_Trfase_fam3_N_dom_sf"/>
</dbReference>
<name>A0A2S9V4J5_9ALTE</name>
<dbReference type="NCBIfam" id="NF006564">
    <property type="entry name" value="PRK09071.1"/>
    <property type="match status" value="1"/>
</dbReference>
<gene>
    <name evidence="6" type="ORF">C6Y40_22620</name>
</gene>
<evidence type="ECO:0000259" key="5">
    <source>
        <dbReference type="Pfam" id="PF02885"/>
    </source>
</evidence>
<dbReference type="EMBL" id="PVNP01000207">
    <property type="protein sequence ID" value="PRO71360.1"/>
    <property type="molecule type" value="Genomic_DNA"/>
</dbReference>
<dbReference type="GO" id="GO:0004048">
    <property type="term" value="F:anthranilate phosphoribosyltransferase activity"/>
    <property type="evidence" value="ECO:0007669"/>
    <property type="project" value="InterPro"/>
</dbReference>
<keyword evidence="3" id="KW-0057">Aromatic amino acid biosynthesis</keyword>
<keyword evidence="7" id="KW-1185">Reference proteome</keyword>
<dbReference type="OrthoDB" id="9768896at2"/>
<evidence type="ECO:0000313" key="6">
    <source>
        <dbReference type="EMBL" id="PRO71360.1"/>
    </source>
</evidence>
<protein>
    <submittedName>
        <fullName evidence="6">Glycosyl transferase family protein</fullName>
    </submittedName>
</protein>
<comment type="caution">
    <text evidence="6">The sequence shown here is derived from an EMBL/GenBank/DDBJ whole genome shotgun (WGS) entry which is preliminary data.</text>
</comment>
<dbReference type="GO" id="GO:0000162">
    <property type="term" value="P:L-tryptophan biosynthetic process"/>
    <property type="evidence" value="ECO:0007669"/>
    <property type="project" value="UniProtKB-KW"/>
</dbReference>
<sequence>MSNAPFSEYIKALGKGQRGARHLTQAEAFDAFSQLLNQSVAPEQAGAFLMLLRMQEESVEELCGFIAACRDKLPAALSAMQASVDIGCYAGKRRQLPWYLLSAALLASVGYRVCLHGASEPGSKRFYASHALAELGLPLATSVQHAEQTMGSMNACYLDLGIALPELDRIIKLRELFGLRSCANTLARLLNPSNAPFAVQGVYHTHLDERHAKVNETFSSQQSLVFRGDGGDPEVNRDRPTDLYYTRSGATTKVVLPEADGWAMKERDFSVATMLAVWRGDLEHGFARQAVIASLAVYLMLLEKLRQQEAQQRATELWQMRHKQALPFHSEH</sequence>
<accession>A0A2S9V4J5</accession>
<dbReference type="Proteomes" id="UP000238949">
    <property type="component" value="Unassembled WGS sequence"/>
</dbReference>
<keyword evidence="2 6" id="KW-0808">Transferase</keyword>
<dbReference type="SUPFAM" id="SSF52418">
    <property type="entry name" value="Nucleoside phosphorylase/phosphoribosyltransferase catalytic domain"/>
    <property type="match status" value="1"/>
</dbReference>
<keyword evidence="3" id="KW-0028">Amino-acid biosynthesis</keyword>
<evidence type="ECO:0000256" key="2">
    <source>
        <dbReference type="ARBA" id="ARBA00022679"/>
    </source>
</evidence>
<evidence type="ECO:0000256" key="1">
    <source>
        <dbReference type="ARBA" id="ARBA00022676"/>
    </source>
</evidence>
<dbReference type="SUPFAM" id="SSF47648">
    <property type="entry name" value="Nucleoside phosphorylase/phosphoribosyltransferase N-terminal domain"/>
    <property type="match status" value="1"/>
</dbReference>
<dbReference type="InterPro" id="IPR005940">
    <property type="entry name" value="Anthranilate_Pribosyl_Tfrase"/>
</dbReference>
<dbReference type="Pfam" id="PF00591">
    <property type="entry name" value="Glycos_transf_3"/>
    <property type="match status" value="1"/>
</dbReference>
<evidence type="ECO:0000313" key="7">
    <source>
        <dbReference type="Proteomes" id="UP000238949"/>
    </source>
</evidence>
<dbReference type="RefSeq" id="WP_105936658.1">
    <property type="nucleotide sequence ID" value="NZ_PVNP01000207.1"/>
</dbReference>
<organism evidence="6 7">
    <name type="scientific">Alteromonas alba</name>
    <dbReference type="NCBI Taxonomy" id="2079529"/>
    <lineage>
        <taxon>Bacteria</taxon>
        <taxon>Pseudomonadati</taxon>
        <taxon>Pseudomonadota</taxon>
        <taxon>Gammaproteobacteria</taxon>
        <taxon>Alteromonadales</taxon>
        <taxon>Alteromonadaceae</taxon>
        <taxon>Alteromonas/Salinimonas group</taxon>
        <taxon>Alteromonas</taxon>
    </lineage>
</organism>
<keyword evidence="3" id="KW-0822">Tryptophan biosynthesis</keyword>
<dbReference type="AlphaFoldDB" id="A0A2S9V4J5"/>
<dbReference type="InterPro" id="IPR000312">
    <property type="entry name" value="Glycosyl_Trfase_fam3"/>
</dbReference>
<dbReference type="PANTHER" id="PTHR43285">
    <property type="entry name" value="ANTHRANILATE PHOSPHORIBOSYLTRANSFERASE"/>
    <property type="match status" value="1"/>
</dbReference>